<feature type="domain" description="WsaF N-terminal" evidence="6">
    <location>
        <begin position="624"/>
        <end position="752"/>
    </location>
</feature>
<evidence type="ECO:0000256" key="1">
    <source>
        <dbReference type="ARBA" id="ARBA00004776"/>
    </source>
</evidence>
<dbReference type="Gene3D" id="3.90.550.10">
    <property type="entry name" value="Spore Coat Polysaccharide Biosynthesis Protein SpsA, Chain A"/>
    <property type="match status" value="1"/>
</dbReference>
<dbReference type="SUPFAM" id="SSF53448">
    <property type="entry name" value="Nucleotide-diphospho-sugar transferases"/>
    <property type="match status" value="1"/>
</dbReference>
<comment type="caution">
    <text evidence="8">The sequence shown here is derived from an EMBL/GenBank/DDBJ whole genome shotgun (WGS) entry which is preliminary data.</text>
</comment>
<dbReference type="InterPro" id="IPR029044">
    <property type="entry name" value="Nucleotide-diphossugar_trans"/>
</dbReference>
<dbReference type="Pfam" id="PF00535">
    <property type="entry name" value="Glycos_transf_2"/>
    <property type="match status" value="1"/>
</dbReference>
<keyword evidence="4 8" id="KW-0808">Transferase</keyword>
<dbReference type="GO" id="GO:0016757">
    <property type="term" value="F:glycosyltransferase activity"/>
    <property type="evidence" value="ECO:0007669"/>
    <property type="project" value="UniProtKB-KW"/>
</dbReference>
<keyword evidence="3" id="KW-0328">Glycosyltransferase</keyword>
<dbReference type="AlphaFoldDB" id="A0A4V6QIT1"/>
<gene>
    <name evidence="8" type="ORF">E3T48_01655</name>
</gene>
<proteinExistence type="inferred from homology"/>
<evidence type="ECO:0000313" key="8">
    <source>
        <dbReference type="EMBL" id="TFD82683.1"/>
    </source>
</evidence>
<protein>
    <submittedName>
        <fullName evidence="8">Glycosyltransferase</fullName>
    </submittedName>
</protein>
<dbReference type="Pfam" id="PF21374">
    <property type="entry name" value="WsaF_N"/>
    <property type="match status" value="1"/>
</dbReference>
<evidence type="ECO:0000259" key="7">
    <source>
        <dbReference type="Pfam" id="PF22772"/>
    </source>
</evidence>
<dbReference type="RefSeq" id="WP_134522147.1">
    <property type="nucleotide sequence ID" value="NZ_SOHH01000020.1"/>
</dbReference>
<name>A0A4V6QIT1_9MICO</name>
<reference evidence="8 9" key="1">
    <citation type="submission" date="2019-03" db="EMBL/GenBank/DDBJ databases">
        <title>Genomics of glacier-inhabiting Cryobacterium strains.</title>
        <authorList>
            <person name="Liu Q."/>
            <person name="Xin Y.-H."/>
        </authorList>
    </citation>
    <scope>NUCLEOTIDE SEQUENCE [LARGE SCALE GENOMIC DNA]</scope>
    <source>
        <strain evidence="8 9">Hh4</strain>
    </source>
</reference>
<comment type="pathway">
    <text evidence="1">Cell wall biogenesis; cell wall polysaccharide biosynthesis.</text>
</comment>
<evidence type="ECO:0000256" key="4">
    <source>
        <dbReference type="ARBA" id="ARBA00022679"/>
    </source>
</evidence>
<dbReference type="Gene3D" id="3.40.50.11090">
    <property type="match status" value="1"/>
</dbReference>
<dbReference type="PANTHER" id="PTHR43179">
    <property type="entry name" value="RHAMNOSYLTRANSFERASE WBBL"/>
    <property type="match status" value="1"/>
</dbReference>
<dbReference type="InterPro" id="IPR055050">
    <property type="entry name" value="WsaF_C"/>
</dbReference>
<dbReference type="SUPFAM" id="SSF53756">
    <property type="entry name" value="UDP-Glycosyltransferase/glycogen phosphorylase"/>
    <property type="match status" value="1"/>
</dbReference>
<accession>A0A4V6QIT1</accession>
<evidence type="ECO:0000256" key="2">
    <source>
        <dbReference type="ARBA" id="ARBA00006739"/>
    </source>
</evidence>
<dbReference type="EMBL" id="SOHH01000020">
    <property type="protein sequence ID" value="TFD82683.1"/>
    <property type="molecule type" value="Genomic_DNA"/>
</dbReference>
<organism evidence="8 9">
    <name type="scientific">Cryobacterium fucosi</name>
    <dbReference type="NCBI Taxonomy" id="1259157"/>
    <lineage>
        <taxon>Bacteria</taxon>
        <taxon>Bacillati</taxon>
        <taxon>Actinomycetota</taxon>
        <taxon>Actinomycetes</taxon>
        <taxon>Micrococcales</taxon>
        <taxon>Microbacteriaceae</taxon>
        <taxon>Cryobacterium</taxon>
    </lineage>
</organism>
<dbReference type="InterPro" id="IPR048510">
    <property type="entry name" value="WsaF_N"/>
</dbReference>
<evidence type="ECO:0000313" key="9">
    <source>
        <dbReference type="Proteomes" id="UP000298313"/>
    </source>
</evidence>
<dbReference type="Pfam" id="PF22772">
    <property type="entry name" value="WsaF_C"/>
    <property type="match status" value="1"/>
</dbReference>
<sequence>MSPWKSMIAGSVRKTLPINSGPRLFAAATYYSIKDGVTFLKHTKANFVRAAGVARKTELSYRSWRKKNVHHVPDVVSSRQTLTTFAVLVEVEPGATVADVRRTTESVNRQIGCAGRSIPVPRSSKLGEVLDSVGEDFILFLRAGSELSPYALADVSKQHRIDPALEIIVFDSDVRGTLGRKDARFRPAWSPEVLLGANYLDRAFAIKRTSIVVSDTTPFSDRGVWEFLLAGRYSERVAGNVSHVLLTEARPGDGRVDQDDADMVREVLARFGEQADTGPHGEVVRVRFQPESWPSVSIVIPTRHSRSNLGRLLPSLARTDYPEFNVRIIDNGGESTENSAWYVSNSADIDLTVQWWTETPFNYSRVNNVAARSTNGEVIVMLNDDTQIVDPLWLKEMVGLLLRDGVGTVGVQHRQADGLIQHGGVMLGPGGFADNLFAGLEPDSTTLIGPTAWYRNTLAVTGACMAIRRTDFEEVNGLDEAFILCGSDVVLGLDQIIRGLRNVVVPFDTVRHFESLTRGTAVPAEDFYASYWRYHPWLQGGDPYVSPNVSRLSSVPRYRDPRDENPVKIALEVLGRSFMKHAQSSSISEEASALIGTASISAEEVATVHRLHEEFSGPLEIKTINWFIPDIDMPFFGGLNTAFRLAAKLKREHGVQNRFVVLAGPNRAFVASALTAAFPDLADSDIAFYDGTDEQIAAIPPADAAIATLWLTAIHVAKSSGVKRKFYLMQDYEPSFYPASTLFAMAEESYRLGLYGICNTVSMHSIYTGMYGGEATYFTPAVDQSIYHARGRREKAADEPVTIFAYARDHFRNCWELVYSALTEIKRIHGDGVRIVAAGARYLPDSADFIDLGLLDYRATGRLYRETDIGLTMQISRHPSYLPLELMSSGVPMVAPDSDWFTWLFSDEENSLLTMRTLDDIVAKLDKLVRDPELRRELSQNALATIATGHADWEVALNGVFAYISDPSGAKALERPATV</sequence>
<feature type="domain" description="WsaF C-terminal" evidence="7">
    <location>
        <begin position="803"/>
        <end position="925"/>
    </location>
</feature>
<dbReference type="Proteomes" id="UP000298313">
    <property type="component" value="Unassembled WGS sequence"/>
</dbReference>
<dbReference type="GO" id="GO:0030247">
    <property type="term" value="F:polysaccharide binding"/>
    <property type="evidence" value="ECO:0007669"/>
    <property type="project" value="InterPro"/>
</dbReference>
<dbReference type="PANTHER" id="PTHR43179:SF12">
    <property type="entry name" value="GALACTOFURANOSYLTRANSFERASE GLFT2"/>
    <property type="match status" value="1"/>
</dbReference>
<comment type="similarity">
    <text evidence="2">Belongs to the glycosyltransferase 2 family.</text>
</comment>
<dbReference type="InterPro" id="IPR001173">
    <property type="entry name" value="Glyco_trans_2-like"/>
</dbReference>
<feature type="domain" description="Glycosyltransferase 2-like" evidence="5">
    <location>
        <begin position="297"/>
        <end position="474"/>
    </location>
</feature>
<dbReference type="OrthoDB" id="7615426at2"/>
<evidence type="ECO:0000256" key="3">
    <source>
        <dbReference type="ARBA" id="ARBA00022676"/>
    </source>
</evidence>
<evidence type="ECO:0000259" key="6">
    <source>
        <dbReference type="Pfam" id="PF21374"/>
    </source>
</evidence>
<keyword evidence="9" id="KW-1185">Reference proteome</keyword>
<evidence type="ECO:0000259" key="5">
    <source>
        <dbReference type="Pfam" id="PF00535"/>
    </source>
</evidence>
<dbReference type="Gene3D" id="3.40.50.2000">
    <property type="entry name" value="Glycogen Phosphorylase B"/>
    <property type="match status" value="1"/>
</dbReference>